<accession>A0ABV1RUX1</accession>
<dbReference type="EMBL" id="JBEOKT010000007">
    <property type="protein sequence ID" value="MER2997922.1"/>
    <property type="molecule type" value="Genomic_DNA"/>
</dbReference>
<keyword evidence="2" id="KW-1185">Reference proteome</keyword>
<name>A0ABV1RUX1_9BACT</name>
<reference evidence="1 2" key="1">
    <citation type="submission" date="2024-06" db="EMBL/GenBank/DDBJ databases">
        <title>Pontibacter populi HYL7-15.</title>
        <authorList>
            <person name="Kim M.K."/>
        </authorList>
    </citation>
    <scope>NUCLEOTIDE SEQUENCE [LARGE SCALE GENOMIC DNA]</scope>
    <source>
        <strain evidence="1 2">HYL7-15</strain>
    </source>
</reference>
<evidence type="ECO:0000313" key="1">
    <source>
        <dbReference type="EMBL" id="MER2997922.1"/>
    </source>
</evidence>
<sequence length="139" mass="16491">MRLLNFLFVFIMLFTSSCDPHDTRLKIINSTDENVFYVISGNDSLHYSPLYIQGQDTIWDLSSMIKPKSEINEAMVGSEGWEDYIKSESKDNNLRVYFFDEKLIEKYSWESLLQNNQYSKLYRLSIAELEKNGWLIEYE</sequence>
<evidence type="ECO:0008006" key="3">
    <source>
        <dbReference type="Google" id="ProtNLM"/>
    </source>
</evidence>
<proteinExistence type="predicted"/>
<gene>
    <name evidence="1" type="ORF">ABS362_10215</name>
</gene>
<organism evidence="1 2">
    <name type="scientific">Pontibacter populi</name>
    <dbReference type="NCBI Taxonomy" id="890055"/>
    <lineage>
        <taxon>Bacteria</taxon>
        <taxon>Pseudomonadati</taxon>
        <taxon>Bacteroidota</taxon>
        <taxon>Cytophagia</taxon>
        <taxon>Cytophagales</taxon>
        <taxon>Hymenobacteraceae</taxon>
        <taxon>Pontibacter</taxon>
    </lineage>
</organism>
<dbReference type="PROSITE" id="PS51257">
    <property type="entry name" value="PROKAR_LIPOPROTEIN"/>
    <property type="match status" value="1"/>
</dbReference>
<comment type="caution">
    <text evidence="1">The sequence shown here is derived from an EMBL/GenBank/DDBJ whole genome shotgun (WGS) entry which is preliminary data.</text>
</comment>
<dbReference type="Proteomes" id="UP001476807">
    <property type="component" value="Unassembled WGS sequence"/>
</dbReference>
<evidence type="ECO:0000313" key="2">
    <source>
        <dbReference type="Proteomes" id="UP001476807"/>
    </source>
</evidence>
<protein>
    <recommendedName>
        <fullName evidence="3">Lipoprotein</fullName>
    </recommendedName>
</protein>
<dbReference type="RefSeq" id="WP_350412369.1">
    <property type="nucleotide sequence ID" value="NZ_JBEOKT010000007.1"/>
</dbReference>